<organism evidence="2 3">
    <name type="scientific">Nocardioides mangrovicus</name>
    <dbReference type="NCBI Taxonomy" id="2478913"/>
    <lineage>
        <taxon>Bacteria</taxon>
        <taxon>Bacillati</taxon>
        <taxon>Actinomycetota</taxon>
        <taxon>Actinomycetes</taxon>
        <taxon>Propionibacteriales</taxon>
        <taxon>Nocardioidaceae</taxon>
        <taxon>Nocardioides</taxon>
    </lineage>
</organism>
<dbReference type="RefSeq" id="WP_147455995.1">
    <property type="nucleotide sequence ID" value="NZ_RDBE01000010.1"/>
</dbReference>
<evidence type="ECO:0000313" key="2">
    <source>
        <dbReference type="EMBL" id="RLV47945.1"/>
    </source>
</evidence>
<evidence type="ECO:0000313" key="3">
    <source>
        <dbReference type="Proteomes" id="UP000281708"/>
    </source>
</evidence>
<feature type="transmembrane region" description="Helical" evidence="1">
    <location>
        <begin position="100"/>
        <end position="120"/>
    </location>
</feature>
<keyword evidence="3" id="KW-1185">Reference proteome</keyword>
<reference evidence="2 3" key="1">
    <citation type="submission" date="2018-10" db="EMBL/GenBank/DDBJ databases">
        <title>Marmoricola sp. 4Q3S-7 whole genome shotgun sequence.</title>
        <authorList>
            <person name="Li F."/>
        </authorList>
    </citation>
    <scope>NUCLEOTIDE SEQUENCE [LARGE SCALE GENOMIC DNA]</scope>
    <source>
        <strain evidence="2 3">4Q3S-7</strain>
    </source>
</reference>
<keyword evidence="1" id="KW-0472">Membrane</keyword>
<feature type="transmembrane region" description="Helical" evidence="1">
    <location>
        <begin position="26"/>
        <end position="59"/>
    </location>
</feature>
<evidence type="ECO:0000256" key="1">
    <source>
        <dbReference type="SAM" id="Phobius"/>
    </source>
</evidence>
<dbReference type="Proteomes" id="UP000281708">
    <property type="component" value="Unassembled WGS sequence"/>
</dbReference>
<feature type="transmembrane region" description="Helical" evidence="1">
    <location>
        <begin position="71"/>
        <end position="94"/>
    </location>
</feature>
<protein>
    <recommendedName>
        <fullName evidence="4">Histidine kinase</fullName>
    </recommendedName>
</protein>
<proteinExistence type="predicted"/>
<sequence length="121" mass="11940">MTTTVAPPAAAPTSPPISREPGVRFAIAHVVLVVATLLAAALHLDVLAELAVLAAAVAIGGHGLRPAWTTALGLSGWALLTGFLEHTAGTLSFAGGDLRHLALLVAIGLATGLATGLAAGR</sequence>
<dbReference type="EMBL" id="RDBE01000010">
    <property type="protein sequence ID" value="RLV47945.1"/>
    <property type="molecule type" value="Genomic_DNA"/>
</dbReference>
<name>A0A3L8NXM8_9ACTN</name>
<dbReference type="AlphaFoldDB" id="A0A3L8NXM8"/>
<keyword evidence="1" id="KW-1133">Transmembrane helix</keyword>
<keyword evidence="1" id="KW-0812">Transmembrane</keyword>
<gene>
    <name evidence="2" type="ORF">D9V37_17725</name>
</gene>
<comment type="caution">
    <text evidence="2">The sequence shown here is derived from an EMBL/GenBank/DDBJ whole genome shotgun (WGS) entry which is preliminary data.</text>
</comment>
<evidence type="ECO:0008006" key="4">
    <source>
        <dbReference type="Google" id="ProtNLM"/>
    </source>
</evidence>
<accession>A0A3L8NXM8</accession>